<feature type="domain" description="AAA+ ATPase" evidence="1">
    <location>
        <begin position="16"/>
        <end position="125"/>
    </location>
</feature>
<sequence>MIERTLQATLKKRVDYKKAIILLGPRQVGKTTLISEIAADLNPDYIYINGDDPATRLSWANPSQAFINNYIGNAKVVVIDEAQRLENIGLSAKMIIDAKKDIQLFISGSSALEIANNINEPLTGRKWEYRLYPFSWKELKESFSFPQVESRLENFLITGMYPDVITNPGDAVEILNNLAGSYLYKDILESGGVRRPDVLLKLLQALAWQVGNEVSYNELAQTVGADKVTISSYIDLLEKSFVVFRLNPFSRNLRNEISSTRKIYFYDNGVRNTIINNFAPISERNDVGALWENFIISERKKQLSYNGFYGNTFFWRNTAQAEIDYMEEQDGKISVYEIKWNPKVKVKFPKAYLETYQPNLISVINRNNYWEFLG</sequence>
<dbReference type="EMBL" id="FWXT01000001">
    <property type="protein sequence ID" value="SMC74606.1"/>
    <property type="molecule type" value="Genomic_DNA"/>
</dbReference>
<evidence type="ECO:0000313" key="3">
    <source>
        <dbReference type="Proteomes" id="UP000192756"/>
    </source>
</evidence>
<dbReference type="AlphaFoldDB" id="A0A1W2BP27"/>
<reference evidence="3" key="1">
    <citation type="submission" date="2017-04" db="EMBL/GenBank/DDBJ databases">
        <authorList>
            <person name="Varghese N."/>
            <person name="Submissions S."/>
        </authorList>
    </citation>
    <scope>NUCLEOTIDE SEQUENCE [LARGE SCALE GENOMIC DNA]</scope>
    <source>
        <strain evidence="3">DSM 12126</strain>
    </source>
</reference>
<name>A0A1W2BP27_9SPHI</name>
<dbReference type="InterPro" id="IPR041682">
    <property type="entry name" value="AAA_14"/>
</dbReference>
<proteinExistence type="predicted"/>
<protein>
    <recommendedName>
        <fullName evidence="1">AAA+ ATPase domain-containing protein</fullName>
    </recommendedName>
</protein>
<dbReference type="Pfam" id="PF13173">
    <property type="entry name" value="AAA_14"/>
    <property type="match status" value="1"/>
</dbReference>
<dbReference type="OrthoDB" id="9778168at2"/>
<dbReference type="SMART" id="SM00382">
    <property type="entry name" value="AAA"/>
    <property type="match status" value="1"/>
</dbReference>
<dbReference type="PANTHER" id="PTHR43566">
    <property type="entry name" value="CONSERVED PROTEIN"/>
    <property type="match status" value="1"/>
</dbReference>
<evidence type="ECO:0000259" key="1">
    <source>
        <dbReference type="SMART" id="SM00382"/>
    </source>
</evidence>
<gene>
    <name evidence="2" type="ORF">SAMN04488524_2521</name>
</gene>
<accession>A0A1W2BP27</accession>
<keyword evidence="3" id="KW-1185">Reference proteome</keyword>
<dbReference type="Proteomes" id="UP000192756">
    <property type="component" value="Unassembled WGS sequence"/>
</dbReference>
<dbReference type="PANTHER" id="PTHR43566:SF1">
    <property type="entry name" value="AAA+ ATPASE DOMAIN-CONTAINING PROTEIN"/>
    <property type="match status" value="1"/>
</dbReference>
<dbReference type="InterPro" id="IPR003593">
    <property type="entry name" value="AAA+_ATPase"/>
</dbReference>
<dbReference type="STRING" id="151894.SAMN04488524_2521"/>
<dbReference type="SUPFAM" id="SSF52540">
    <property type="entry name" value="P-loop containing nucleoside triphosphate hydrolases"/>
    <property type="match status" value="1"/>
</dbReference>
<dbReference type="InterPro" id="IPR027417">
    <property type="entry name" value="P-loop_NTPase"/>
</dbReference>
<dbReference type="RefSeq" id="WP_084239012.1">
    <property type="nucleotide sequence ID" value="NZ_FWXT01000001.1"/>
</dbReference>
<dbReference type="Pfam" id="PF13635">
    <property type="entry name" value="DUF4143"/>
    <property type="match status" value="1"/>
</dbReference>
<organism evidence="2 3">
    <name type="scientific">Pedobacter africanus</name>
    <dbReference type="NCBI Taxonomy" id="151894"/>
    <lineage>
        <taxon>Bacteria</taxon>
        <taxon>Pseudomonadati</taxon>
        <taxon>Bacteroidota</taxon>
        <taxon>Sphingobacteriia</taxon>
        <taxon>Sphingobacteriales</taxon>
        <taxon>Sphingobacteriaceae</taxon>
        <taxon>Pedobacter</taxon>
    </lineage>
</organism>
<dbReference type="Gene3D" id="3.40.50.300">
    <property type="entry name" value="P-loop containing nucleotide triphosphate hydrolases"/>
    <property type="match status" value="1"/>
</dbReference>
<evidence type="ECO:0000313" key="2">
    <source>
        <dbReference type="EMBL" id="SMC74606.1"/>
    </source>
</evidence>
<dbReference type="InterPro" id="IPR025420">
    <property type="entry name" value="DUF4143"/>
</dbReference>